<proteinExistence type="predicted"/>
<keyword evidence="2" id="KW-0472">Membrane</keyword>
<dbReference type="InterPro" id="IPR036779">
    <property type="entry name" value="LysM_dom_sf"/>
</dbReference>
<feature type="transmembrane region" description="Helical" evidence="2">
    <location>
        <begin position="56"/>
        <end position="77"/>
    </location>
</feature>
<dbReference type="InterPro" id="IPR011055">
    <property type="entry name" value="Dup_hybrid_motif"/>
</dbReference>
<keyword evidence="2" id="KW-0812">Transmembrane</keyword>
<dbReference type="Gene3D" id="2.70.70.10">
    <property type="entry name" value="Glucose Permease (Domain IIA)"/>
    <property type="match status" value="1"/>
</dbReference>
<accession>A0ABY4CLG3</accession>
<dbReference type="InterPro" id="IPR011098">
    <property type="entry name" value="G5_dom"/>
</dbReference>
<dbReference type="PROSITE" id="PS51782">
    <property type="entry name" value="LYSM"/>
    <property type="match status" value="1"/>
</dbReference>
<evidence type="ECO:0000259" key="4">
    <source>
        <dbReference type="PROSITE" id="PS51782"/>
    </source>
</evidence>
<feature type="domain" description="LysM" evidence="4">
    <location>
        <begin position="220"/>
        <end position="265"/>
    </location>
</feature>
<dbReference type="Pfam" id="PF07501">
    <property type="entry name" value="G5"/>
    <property type="match status" value="1"/>
</dbReference>
<reference evidence="5" key="1">
    <citation type="submission" date="2021-12" db="EMBL/GenBank/DDBJ databases">
        <title>Alicyclobacillaceae gen. nov., sp. nov., isolated from chalcocite enrichment system.</title>
        <authorList>
            <person name="Jiang Z."/>
        </authorList>
    </citation>
    <scope>NUCLEOTIDE SEQUENCE</scope>
    <source>
        <strain evidence="5">MYW30-H2</strain>
    </source>
</reference>
<dbReference type="CDD" id="cd12797">
    <property type="entry name" value="M23_peptidase"/>
    <property type="match status" value="1"/>
</dbReference>
<evidence type="ECO:0000256" key="2">
    <source>
        <dbReference type="SAM" id="Phobius"/>
    </source>
</evidence>
<dbReference type="Pfam" id="PF01551">
    <property type="entry name" value="Peptidase_M23"/>
    <property type="match status" value="1"/>
</dbReference>
<dbReference type="Proteomes" id="UP000830167">
    <property type="component" value="Chromosome"/>
</dbReference>
<dbReference type="PANTHER" id="PTHR21666:SF287">
    <property type="entry name" value="CYTOPLASMIC MEMBRANE PROTEIN"/>
    <property type="match status" value="1"/>
</dbReference>
<dbReference type="CDD" id="cd00118">
    <property type="entry name" value="LysM"/>
    <property type="match status" value="1"/>
</dbReference>
<dbReference type="EMBL" id="CP089291">
    <property type="protein sequence ID" value="UOF91346.1"/>
    <property type="molecule type" value="Genomic_DNA"/>
</dbReference>
<gene>
    <name evidence="5" type="ORF">LSG31_03570</name>
</gene>
<dbReference type="SUPFAM" id="SSF51261">
    <property type="entry name" value="Duplicated hybrid motif"/>
    <property type="match status" value="1"/>
</dbReference>
<evidence type="ECO:0000259" key="3">
    <source>
        <dbReference type="PROSITE" id="PS51109"/>
    </source>
</evidence>
<dbReference type="Gene3D" id="2.20.230.10">
    <property type="entry name" value="Resuscitation-promoting factor rpfb"/>
    <property type="match status" value="1"/>
</dbReference>
<keyword evidence="1" id="KW-0732">Signal</keyword>
<dbReference type="InterPro" id="IPR016047">
    <property type="entry name" value="M23ase_b-sheet_dom"/>
</dbReference>
<evidence type="ECO:0000313" key="6">
    <source>
        <dbReference type="Proteomes" id="UP000830167"/>
    </source>
</evidence>
<evidence type="ECO:0000313" key="5">
    <source>
        <dbReference type="EMBL" id="UOF91346.1"/>
    </source>
</evidence>
<feature type="domain" description="G5" evidence="3">
    <location>
        <begin position="272"/>
        <end position="352"/>
    </location>
</feature>
<dbReference type="SMART" id="SM01208">
    <property type="entry name" value="G5"/>
    <property type="match status" value="1"/>
</dbReference>
<keyword evidence="2" id="KW-1133">Transmembrane helix</keyword>
<dbReference type="Pfam" id="PF01476">
    <property type="entry name" value="LysM"/>
    <property type="match status" value="1"/>
</dbReference>
<dbReference type="PANTHER" id="PTHR21666">
    <property type="entry name" value="PEPTIDASE-RELATED"/>
    <property type="match status" value="1"/>
</dbReference>
<dbReference type="InterPro" id="IPR050570">
    <property type="entry name" value="Cell_wall_metabolism_enzyme"/>
</dbReference>
<dbReference type="SMART" id="SM00257">
    <property type="entry name" value="LysM"/>
    <property type="match status" value="1"/>
</dbReference>
<dbReference type="Gene3D" id="3.10.350.10">
    <property type="entry name" value="LysM domain"/>
    <property type="match status" value="1"/>
</dbReference>
<sequence>MSELTQQLYANIKHKIAAKRKEKRHDTKFSRLGNQFFGQGMQPLQTIQTFLYEKRFLIIGTLLSVSIGSALIIHNTFQANGTYQVFINGKYVGMAKNRQEASAALASLGRNDNWKVKLTPVALADPKQFQPIDGKRLAAAGIAPVTIQINNQNIVNVANSQAAEDVLKAVEQFYLRNQPKNSRVSINDAIRFIPYLGTAGTVKSVSDAVHQVLGGADSPQTYVVSRGDTLWDIAKRTDTTVDKLVSSNPVLSNINNLQLGEKLVVSTKDPYVHVTVDQTVTKDVTVPYTTRYIDDDAMATGDTKVITEGQNGLETQTLHIVTVNGKVVKQDILARTVKQQMVQAVVKRGTNSGIASGDYIWPISSHLITSPYGENRGYEFHPGVDIGAPTGTPIWASNNGTVIDAGWNNGGYGNWVEIDHGNGVVSIYGHMSRIDVQVGQRVTKGQTIGAVGMTGEATGPHLHYEVRVNGVRVNPAPYM</sequence>
<dbReference type="InterPro" id="IPR018392">
    <property type="entry name" value="LysM"/>
</dbReference>
<dbReference type="RefSeq" id="WP_347438037.1">
    <property type="nucleotide sequence ID" value="NZ_CP089291.1"/>
</dbReference>
<evidence type="ECO:0000256" key="1">
    <source>
        <dbReference type="ARBA" id="ARBA00022729"/>
    </source>
</evidence>
<keyword evidence="6" id="KW-1185">Reference proteome</keyword>
<organism evidence="5 6">
    <name type="scientific">Fodinisporobacter ferrooxydans</name>
    <dbReference type="NCBI Taxonomy" id="2901836"/>
    <lineage>
        <taxon>Bacteria</taxon>
        <taxon>Bacillati</taxon>
        <taxon>Bacillota</taxon>
        <taxon>Bacilli</taxon>
        <taxon>Bacillales</taxon>
        <taxon>Alicyclobacillaceae</taxon>
        <taxon>Fodinisporobacter</taxon>
    </lineage>
</organism>
<name>A0ABY4CLG3_9BACL</name>
<protein>
    <submittedName>
        <fullName evidence="5">Peptidoglycan DD-metalloendopeptidase family protein</fullName>
    </submittedName>
</protein>
<dbReference type="PROSITE" id="PS51109">
    <property type="entry name" value="G5"/>
    <property type="match status" value="1"/>
</dbReference>